<dbReference type="PROSITE" id="PS00028">
    <property type="entry name" value="ZINC_FINGER_C2H2_1"/>
    <property type="match status" value="1"/>
</dbReference>
<evidence type="ECO:0000313" key="6">
    <source>
        <dbReference type="EMBL" id="ESO00620.1"/>
    </source>
</evidence>
<reference evidence="7" key="3">
    <citation type="submission" date="2015-06" db="UniProtKB">
        <authorList>
            <consortium name="EnsemblMetazoa"/>
        </authorList>
    </citation>
    <scope>IDENTIFICATION</scope>
</reference>
<evidence type="ECO:0000256" key="4">
    <source>
        <dbReference type="PROSITE-ProRule" id="PRU00042"/>
    </source>
</evidence>
<dbReference type="PANTHER" id="PTHR23235">
    <property type="entry name" value="KRUEPPEL-LIKE TRANSCRIPTION FACTOR"/>
    <property type="match status" value="1"/>
</dbReference>
<reference evidence="8" key="1">
    <citation type="submission" date="2012-12" db="EMBL/GenBank/DDBJ databases">
        <authorList>
            <person name="Hellsten U."/>
            <person name="Grimwood J."/>
            <person name="Chapman J.A."/>
            <person name="Shapiro H."/>
            <person name="Aerts A."/>
            <person name="Otillar R.P."/>
            <person name="Terry A.Y."/>
            <person name="Boore J.L."/>
            <person name="Simakov O."/>
            <person name="Marletaz F."/>
            <person name="Cho S.-J."/>
            <person name="Edsinger-Gonzales E."/>
            <person name="Havlak P."/>
            <person name="Kuo D.-H."/>
            <person name="Larsson T."/>
            <person name="Lv J."/>
            <person name="Arendt D."/>
            <person name="Savage R."/>
            <person name="Osoegawa K."/>
            <person name="de Jong P."/>
            <person name="Lindberg D.R."/>
            <person name="Seaver E.C."/>
            <person name="Weisblat D.A."/>
            <person name="Putnam N.H."/>
            <person name="Grigoriev I.V."/>
            <person name="Rokhsar D.S."/>
        </authorList>
    </citation>
    <scope>NUCLEOTIDE SEQUENCE</scope>
</reference>
<dbReference type="HOGENOM" id="CLU_1691135_0_0_1"/>
<evidence type="ECO:0000256" key="2">
    <source>
        <dbReference type="ARBA" id="ARBA00022771"/>
    </source>
</evidence>
<dbReference type="OrthoDB" id="3437960at2759"/>
<keyword evidence="1" id="KW-0479">Metal-binding</keyword>
<organism evidence="7 8">
    <name type="scientific">Helobdella robusta</name>
    <name type="common">Californian leech</name>
    <dbReference type="NCBI Taxonomy" id="6412"/>
    <lineage>
        <taxon>Eukaryota</taxon>
        <taxon>Metazoa</taxon>
        <taxon>Spiralia</taxon>
        <taxon>Lophotrochozoa</taxon>
        <taxon>Annelida</taxon>
        <taxon>Clitellata</taxon>
        <taxon>Hirudinea</taxon>
        <taxon>Rhynchobdellida</taxon>
        <taxon>Glossiphoniidae</taxon>
        <taxon>Helobdella</taxon>
    </lineage>
</organism>
<dbReference type="AlphaFoldDB" id="T1G4Y4"/>
<dbReference type="SMART" id="SM00355">
    <property type="entry name" value="ZnF_C2H2"/>
    <property type="match status" value="1"/>
</dbReference>
<name>T1G4Y4_HELRO</name>
<feature type="domain" description="C2H2-type" evidence="5">
    <location>
        <begin position="119"/>
        <end position="146"/>
    </location>
</feature>
<gene>
    <name evidence="7" type="primary">20216132</name>
    <name evidence="6" type="ORF">HELRODRAFT_82955</name>
</gene>
<dbReference type="PROSITE" id="PS50157">
    <property type="entry name" value="ZINC_FINGER_C2H2_2"/>
    <property type="match status" value="1"/>
</dbReference>
<sequence length="156" mass="16905">MSGAAAREVAANECNASSSYVLAATTSSSVIHNSSSSSNNNNSTTSNINAYSFAAIKSNLQNKININIYNSTDNGYVNSSSNSSSTGYNNNKISFYNNSSSSNAITTTTTLSHQVKSGLTCHLCLKSFKNKSNLRRHLVTHTNEKPFKCNYCWRSF</sequence>
<keyword evidence="2 4" id="KW-0863">Zinc-finger</keyword>
<protein>
    <recommendedName>
        <fullName evidence="5">C2H2-type domain-containing protein</fullName>
    </recommendedName>
</protein>
<dbReference type="EMBL" id="KB096900">
    <property type="protein sequence ID" value="ESO00620.1"/>
    <property type="molecule type" value="Genomic_DNA"/>
</dbReference>
<evidence type="ECO:0000313" key="7">
    <source>
        <dbReference type="EnsemblMetazoa" id="HelroP82955"/>
    </source>
</evidence>
<proteinExistence type="predicted"/>
<reference evidence="6 8" key="2">
    <citation type="journal article" date="2013" name="Nature">
        <title>Insights into bilaterian evolution from three spiralian genomes.</title>
        <authorList>
            <person name="Simakov O."/>
            <person name="Marletaz F."/>
            <person name="Cho S.J."/>
            <person name="Edsinger-Gonzales E."/>
            <person name="Havlak P."/>
            <person name="Hellsten U."/>
            <person name="Kuo D.H."/>
            <person name="Larsson T."/>
            <person name="Lv J."/>
            <person name="Arendt D."/>
            <person name="Savage R."/>
            <person name="Osoegawa K."/>
            <person name="de Jong P."/>
            <person name="Grimwood J."/>
            <person name="Chapman J.A."/>
            <person name="Shapiro H."/>
            <person name="Aerts A."/>
            <person name="Otillar R.P."/>
            <person name="Terry A.Y."/>
            <person name="Boore J.L."/>
            <person name="Grigoriev I.V."/>
            <person name="Lindberg D.R."/>
            <person name="Seaver E.C."/>
            <person name="Weisblat D.A."/>
            <person name="Putnam N.H."/>
            <person name="Rokhsar D.S."/>
        </authorList>
    </citation>
    <scope>NUCLEOTIDE SEQUENCE</scope>
</reference>
<dbReference type="Gene3D" id="3.30.160.60">
    <property type="entry name" value="Classic Zinc Finger"/>
    <property type="match status" value="1"/>
</dbReference>
<dbReference type="Proteomes" id="UP000015101">
    <property type="component" value="Unassembled WGS sequence"/>
</dbReference>
<dbReference type="InterPro" id="IPR013087">
    <property type="entry name" value="Znf_C2H2_type"/>
</dbReference>
<evidence type="ECO:0000313" key="8">
    <source>
        <dbReference type="Proteomes" id="UP000015101"/>
    </source>
</evidence>
<dbReference type="KEGG" id="hro:HELRODRAFT_82955"/>
<accession>T1G4Y4</accession>
<dbReference type="GO" id="GO:0008270">
    <property type="term" value="F:zinc ion binding"/>
    <property type="evidence" value="ECO:0007669"/>
    <property type="project" value="UniProtKB-KW"/>
</dbReference>
<dbReference type="Pfam" id="PF00096">
    <property type="entry name" value="zf-C2H2"/>
    <property type="match status" value="1"/>
</dbReference>
<evidence type="ECO:0000256" key="3">
    <source>
        <dbReference type="ARBA" id="ARBA00022833"/>
    </source>
</evidence>
<dbReference type="CTD" id="20216132"/>
<dbReference type="InterPro" id="IPR036236">
    <property type="entry name" value="Znf_C2H2_sf"/>
</dbReference>
<keyword evidence="3" id="KW-0862">Zinc</keyword>
<dbReference type="RefSeq" id="XP_009021257.1">
    <property type="nucleotide sequence ID" value="XM_009023009.1"/>
</dbReference>
<dbReference type="InParanoid" id="T1G4Y4"/>
<keyword evidence="8" id="KW-1185">Reference proteome</keyword>
<evidence type="ECO:0000256" key="1">
    <source>
        <dbReference type="ARBA" id="ARBA00022723"/>
    </source>
</evidence>
<dbReference type="EnsemblMetazoa" id="HelroT82955">
    <property type="protein sequence ID" value="HelroP82955"/>
    <property type="gene ID" value="HelroG82955"/>
</dbReference>
<dbReference type="EMBL" id="AMQM01005368">
    <property type="status" value="NOT_ANNOTATED_CDS"/>
    <property type="molecule type" value="Genomic_DNA"/>
</dbReference>
<evidence type="ECO:0000259" key="5">
    <source>
        <dbReference type="PROSITE" id="PS50157"/>
    </source>
</evidence>
<dbReference type="SUPFAM" id="SSF57667">
    <property type="entry name" value="beta-beta-alpha zinc fingers"/>
    <property type="match status" value="1"/>
</dbReference>
<dbReference type="GeneID" id="20216132"/>